<keyword evidence="2" id="KW-0472">Membrane</keyword>
<accession>X6N9M2</accession>
<gene>
    <name evidence="3" type="ORF">RFI_15206</name>
</gene>
<feature type="transmembrane region" description="Helical" evidence="2">
    <location>
        <begin position="78"/>
        <end position="97"/>
    </location>
</feature>
<name>X6N9M2_RETFI</name>
<feature type="transmembrane region" description="Helical" evidence="2">
    <location>
        <begin position="142"/>
        <end position="164"/>
    </location>
</feature>
<dbReference type="EMBL" id="ASPP01011122">
    <property type="protein sequence ID" value="ETO21997.1"/>
    <property type="molecule type" value="Genomic_DNA"/>
</dbReference>
<feature type="region of interest" description="Disordered" evidence="1">
    <location>
        <begin position="29"/>
        <end position="48"/>
    </location>
</feature>
<dbReference type="Proteomes" id="UP000023152">
    <property type="component" value="Unassembled WGS sequence"/>
</dbReference>
<proteinExistence type="predicted"/>
<protein>
    <submittedName>
        <fullName evidence="3">Uncharacterized protein</fullName>
    </submittedName>
</protein>
<evidence type="ECO:0000313" key="3">
    <source>
        <dbReference type="EMBL" id="ETO21997.1"/>
    </source>
</evidence>
<dbReference type="AlphaFoldDB" id="X6N9M2"/>
<keyword evidence="4" id="KW-1185">Reference proteome</keyword>
<evidence type="ECO:0000256" key="2">
    <source>
        <dbReference type="SAM" id="Phobius"/>
    </source>
</evidence>
<feature type="compositionally biased region" description="Basic residues" evidence="1">
    <location>
        <begin position="33"/>
        <end position="46"/>
    </location>
</feature>
<sequence length="212" mass="24639">MKHLAKKKTNKTKSKVKNCRLIQQKVFLTSGTGKKRKEKDKKKKERNKNNKEIKMPVLELYKHTSFAKNFVSHYSINALSFWTSTYEFFFALTFVFIHRRAIQRFVLRGVCKRCEDHKDKCDHVYDVCPDQCNVCGDDLLPVYYYVLCSYLGILIFRMIVRSAVYIYHGNDYKSVWILLFAGISSSALAAMQMYVALLLMQSSGGVNALKRS</sequence>
<evidence type="ECO:0000256" key="1">
    <source>
        <dbReference type="SAM" id="MobiDB-lite"/>
    </source>
</evidence>
<keyword evidence="2" id="KW-0812">Transmembrane</keyword>
<keyword evidence="2" id="KW-1133">Transmembrane helix</keyword>
<feature type="non-terminal residue" evidence="3">
    <location>
        <position position="212"/>
    </location>
</feature>
<comment type="caution">
    <text evidence="3">The sequence shown here is derived from an EMBL/GenBank/DDBJ whole genome shotgun (WGS) entry which is preliminary data.</text>
</comment>
<organism evidence="3 4">
    <name type="scientific">Reticulomyxa filosa</name>
    <dbReference type="NCBI Taxonomy" id="46433"/>
    <lineage>
        <taxon>Eukaryota</taxon>
        <taxon>Sar</taxon>
        <taxon>Rhizaria</taxon>
        <taxon>Retaria</taxon>
        <taxon>Foraminifera</taxon>
        <taxon>Monothalamids</taxon>
        <taxon>Reticulomyxidae</taxon>
        <taxon>Reticulomyxa</taxon>
    </lineage>
</organism>
<evidence type="ECO:0000313" key="4">
    <source>
        <dbReference type="Proteomes" id="UP000023152"/>
    </source>
</evidence>
<reference evidence="3 4" key="1">
    <citation type="journal article" date="2013" name="Curr. Biol.">
        <title>The Genome of the Foraminiferan Reticulomyxa filosa.</title>
        <authorList>
            <person name="Glockner G."/>
            <person name="Hulsmann N."/>
            <person name="Schleicher M."/>
            <person name="Noegel A.A."/>
            <person name="Eichinger L."/>
            <person name="Gallinger C."/>
            <person name="Pawlowski J."/>
            <person name="Sierra R."/>
            <person name="Euteneuer U."/>
            <person name="Pillet L."/>
            <person name="Moustafa A."/>
            <person name="Platzer M."/>
            <person name="Groth M."/>
            <person name="Szafranski K."/>
            <person name="Schliwa M."/>
        </authorList>
    </citation>
    <scope>NUCLEOTIDE SEQUENCE [LARGE SCALE GENOMIC DNA]</scope>
</reference>
<feature type="transmembrane region" description="Helical" evidence="2">
    <location>
        <begin position="176"/>
        <end position="200"/>
    </location>
</feature>